<evidence type="ECO:0000256" key="6">
    <source>
        <dbReference type="ARBA" id="ARBA00022519"/>
    </source>
</evidence>
<evidence type="ECO:0000256" key="13">
    <source>
        <dbReference type="ARBA" id="ARBA00030948"/>
    </source>
</evidence>
<dbReference type="Proteomes" id="UP001269819">
    <property type="component" value="Unassembled WGS sequence"/>
</dbReference>
<evidence type="ECO:0000313" key="18">
    <source>
        <dbReference type="EMBL" id="MDV2077939.1"/>
    </source>
</evidence>
<evidence type="ECO:0000313" key="19">
    <source>
        <dbReference type="Proteomes" id="UP001269819"/>
    </source>
</evidence>
<keyword evidence="19" id="KW-1185">Reference proteome</keyword>
<evidence type="ECO:0000256" key="3">
    <source>
        <dbReference type="ARBA" id="ARBA00010358"/>
    </source>
</evidence>
<keyword evidence="9 16" id="KW-1133">Transmembrane helix</keyword>
<feature type="region of interest" description="Disordered" evidence="17">
    <location>
        <begin position="37"/>
        <end position="81"/>
    </location>
</feature>
<evidence type="ECO:0000256" key="1">
    <source>
        <dbReference type="ARBA" id="ARBA00003280"/>
    </source>
</evidence>
<evidence type="ECO:0000256" key="11">
    <source>
        <dbReference type="ARBA" id="ARBA00023136"/>
    </source>
</evidence>
<feature type="region of interest" description="Disordered" evidence="17">
    <location>
        <begin position="243"/>
        <end position="265"/>
    </location>
</feature>
<protein>
    <recommendedName>
        <fullName evidence="4 16">Lipase chaperone</fullName>
    </recommendedName>
    <alternativeName>
        <fullName evidence="16">Lipase activator protein</fullName>
    </alternativeName>
    <alternativeName>
        <fullName evidence="15 16">Lipase foldase</fullName>
    </alternativeName>
    <alternativeName>
        <fullName evidence="13 16">Lipase helper protein</fullName>
    </alternativeName>
    <alternativeName>
        <fullName evidence="14 16">Lipase modulator</fullName>
    </alternativeName>
</protein>
<dbReference type="EMBL" id="JAWIIJ010000002">
    <property type="protein sequence ID" value="MDV2077939.1"/>
    <property type="molecule type" value="Genomic_DNA"/>
</dbReference>
<dbReference type="Pfam" id="PF03280">
    <property type="entry name" value="Lipase_chap"/>
    <property type="match status" value="1"/>
</dbReference>
<comment type="subcellular location">
    <subcellularLocation>
        <location evidence="2">Cell inner membrane</location>
        <topology evidence="2">Single-pass membrane protein</topology>
        <orientation evidence="2">Periplasmic side</orientation>
    </subcellularLocation>
</comment>
<proteinExistence type="inferred from homology"/>
<dbReference type="HAMAP" id="MF_00790">
    <property type="entry name" value="Lipase_chap"/>
    <property type="match status" value="1"/>
</dbReference>
<dbReference type="SUPFAM" id="SSF158855">
    <property type="entry name" value="Lipase chaperone-like"/>
    <property type="match status" value="1"/>
</dbReference>
<evidence type="ECO:0000256" key="15">
    <source>
        <dbReference type="ARBA" id="ARBA00033028"/>
    </source>
</evidence>
<name>A0ABU3VUJ2_9GAMM</name>
<comment type="similarity">
    <text evidence="3 16">Belongs to the lipase chaperone family.</text>
</comment>
<evidence type="ECO:0000256" key="4">
    <source>
        <dbReference type="ARBA" id="ARBA00019692"/>
    </source>
</evidence>
<keyword evidence="6 16" id="KW-0997">Cell inner membrane</keyword>
<evidence type="ECO:0000256" key="2">
    <source>
        <dbReference type="ARBA" id="ARBA00004383"/>
    </source>
</evidence>
<keyword evidence="12 16" id="KW-0143">Chaperone</keyword>
<reference evidence="18 19" key="1">
    <citation type="submission" date="2023-10" db="EMBL/GenBank/DDBJ databases">
        <title>Characteristics and mechanism of a salt-tolerant marine origin heterotrophic nitrifying- aerobic denitrifying bacteria Marinobacter xestospongiae HN1.</title>
        <authorList>
            <person name="Qi R."/>
        </authorList>
    </citation>
    <scope>NUCLEOTIDE SEQUENCE [LARGE SCALE GENOMIC DNA]</scope>
    <source>
        <strain evidence="18 19">HN1</strain>
    </source>
</reference>
<dbReference type="InterPro" id="IPR004961">
    <property type="entry name" value="Lipase_chaperone"/>
</dbReference>
<gene>
    <name evidence="16" type="primary">lifO</name>
    <name evidence="18" type="ORF">RYS15_04560</name>
</gene>
<keyword evidence="5 16" id="KW-1003">Cell membrane</keyword>
<keyword evidence="10 16" id="KW-0443">Lipid metabolism</keyword>
<evidence type="ECO:0000256" key="14">
    <source>
        <dbReference type="ARBA" id="ARBA00031542"/>
    </source>
</evidence>
<feature type="compositionally biased region" description="Low complexity" evidence="17">
    <location>
        <begin position="37"/>
        <end position="69"/>
    </location>
</feature>
<evidence type="ECO:0000256" key="8">
    <source>
        <dbReference type="ARBA" id="ARBA00022963"/>
    </source>
</evidence>
<comment type="function">
    <text evidence="1 16">May be involved in the folding of the extracellular lipase during its passage through the periplasm.</text>
</comment>
<sequence>MTPPSLRRLCAGLVAIAVVAGGGLMLAGQTDKPPATLAASTAASAPGQPSTTMPATTDTPTTANAPSPDLGEDGLANLPSSLRGTAVDGRLQASDDGRLVIEHAVRRVFDYFLSIIGEEPADTVLNRLQRYFQANLPASAVIDAEQLLARYLAWQAAAGELGDGAMPAAMQLQPEQMRARLALMESLQVQHLGETAAAAFFGDENRYNRYTLDRLALMARQDLAPAERQLQLQQLRANLPPGMQTLTAGLSQSPPPAGTPRTAAERYQRRAEAFGDEAAQRLQALDQKRAQWDRRLEQWLRQRQQILASSGLDPATQQRRLALARQQHFDEREVRRVQALERLRDNRSD</sequence>
<comment type="caution">
    <text evidence="18">The sequence shown here is derived from an EMBL/GenBank/DDBJ whole genome shotgun (WGS) entry which is preliminary data.</text>
</comment>
<keyword evidence="7 16" id="KW-0812">Transmembrane</keyword>
<evidence type="ECO:0000256" key="16">
    <source>
        <dbReference type="HAMAP-Rule" id="MF_00790"/>
    </source>
</evidence>
<evidence type="ECO:0000256" key="12">
    <source>
        <dbReference type="ARBA" id="ARBA00023186"/>
    </source>
</evidence>
<keyword evidence="11 16" id="KW-0472">Membrane</keyword>
<organism evidence="18 19">
    <name type="scientific">Marinobacter xestospongiae</name>
    <dbReference type="NCBI Taxonomy" id="994319"/>
    <lineage>
        <taxon>Bacteria</taxon>
        <taxon>Pseudomonadati</taxon>
        <taxon>Pseudomonadota</taxon>
        <taxon>Gammaproteobacteria</taxon>
        <taxon>Pseudomonadales</taxon>
        <taxon>Marinobacteraceae</taxon>
        <taxon>Marinobacter</taxon>
    </lineage>
</organism>
<accession>A0ABU3VUJ2</accession>
<evidence type="ECO:0000256" key="10">
    <source>
        <dbReference type="ARBA" id="ARBA00023098"/>
    </source>
</evidence>
<evidence type="ECO:0000256" key="5">
    <source>
        <dbReference type="ARBA" id="ARBA00022475"/>
    </source>
</evidence>
<evidence type="ECO:0000256" key="17">
    <source>
        <dbReference type="SAM" id="MobiDB-lite"/>
    </source>
</evidence>
<keyword evidence="8 16" id="KW-0442">Lipid degradation</keyword>
<evidence type="ECO:0000256" key="7">
    <source>
        <dbReference type="ARBA" id="ARBA00022692"/>
    </source>
</evidence>
<evidence type="ECO:0000256" key="9">
    <source>
        <dbReference type="ARBA" id="ARBA00022989"/>
    </source>
</evidence>
<dbReference type="RefSeq" id="WP_316972800.1">
    <property type="nucleotide sequence ID" value="NZ_JAWIIJ010000002.1"/>
</dbReference>